<dbReference type="Proteomes" id="UP001501411">
    <property type="component" value="Unassembled WGS sequence"/>
</dbReference>
<dbReference type="InterPro" id="IPR011152">
    <property type="entry name" value="Pesterase_MJ0912"/>
</dbReference>
<dbReference type="PANTHER" id="PTHR42850">
    <property type="entry name" value="METALLOPHOSPHOESTERASE"/>
    <property type="match status" value="1"/>
</dbReference>
<dbReference type="Gene3D" id="3.60.21.10">
    <property type="match status" value="1"/>
</dbReference>
<protein>
    <submittedName>
        <fullName evidence="3">Metallophosphoesterase family protein</fullName>
    </submittedName>
</protein>
<dbReference type="PIRSF" id="PIRSF000883">
    <property type="entry name" value="Pesterase_MJ0912"/>
    <property type="match status" value="1"/>
</dbReference>
<evidence type="ECO:0000313" key="3">
    <source>
        <dbReference type="EMBL" id="GAA4786811.1"/>
    </source>
</evidence>
<dbReference type="InterPro" id="IPR024654">
    <property type="entry name" value="Calcineurin-like_PHP_lpxH"/>
</dbReference>
<dbReference type="PANTHER" id="PTHR42850:SF2">
    <property type="entry name" value="BLL5683 PROTEIN"/>
    <property type="match status" value="1"/>
</dbReference>
<evidence type="ECO:0000313" key="4">
    <source>
        <dbReference type="Proteomes" id="UP001501411"/>
    </source>
</evidence>
<dbReference type="EMBL" id="BAABIQ010000007">
    <property type="protein sequence ID" value="GAA4786811.1"/>
    <property type="molecule type" value="Genomic_DNA"/>
</dbReference>
<reference evidence="4" key="1">
    <citation type="journal article" date="2019" name="Int. J. Syst. Evol. Microbiol.">
        <title>The Global Catalogue of Microorganisms (GCM) 10K type strain sequencing project: providing services to taxonomists for standard genome sequencing and annotation.</title>
        <authorList>
            <consortium name="The Broad Institute Genomics Platform"/>
            <consortium name="The Broad Institute Genome Sequencing Center for Infectious Disease"/>
            <person name="Wu L."/>
            <person name="Ma J."/>
        </authorList>
    </citation>
    <scope>NUCLEOTIDE SEQUENCE [LARGE SCALE GENOMIC DNA]</scope>
    <source>
        <strain evidence="4">JCM 18200</strain>
    </source>
</reference>
<evidence type="ECO:0000259" key="2">
    <source>
        <dbReference type="Pfam" id="PF12850"/>
    </source>
</evidence>
<dbReference type="SUPFAM" id="SSF56300">
    <property type="entry name" value="Metallo-dependent phosphatases"/>
    <property type="match status" value="1"/>
</dbReference>
<dbReference type="InterPro" id="IPR029052">
    <property type="entry name" value="Metallo-depent_PP-like"/>
</dbReference>
<gene>
    <name evidence="3" type="ORF">GCM10023231_13630</name>
</gene>
<comment type="caution">
    <text evidence="3">The sequence shown here is derived from an EMBL/GenBank/DDBJ whole genome shotgun (WGS) entry which is preliminary data.</text>
</comment>
<dbReference type="RefSeq" id="WP_345231009.1">
    <property type="nucleotide sequence ID" value="NZ_BAABIQ010000007.1"/>
</dbReference>
<dbReference type="InterPro" id="IPR050126">
    <property type="entry name" value="Ap4A_hydrolase"/>
</dbReference>
<keyword evidence="4" id="KW-1185">Reference proteome</keyword>
<proteinExistence type="inferred from homology"/>
<accession>A0ABP9AYM5</accession>
<comment type="similarity">
    <text evidence="1">Belongs to the metallophosphoesterase superfamily. YfcE family.</text>
</comment>
<sequence length="256" mass="29021">MRLAFMSDIHGNLPALTAVLYHMDQRKPDEVYCLGDLVNFAGWDNEVVNTIRSRKITTVQGNHDEGIGYGKDNFAFSYNSDGQREFGLRSIALVNSTITPDNRKFLADLPFMVQLEFRFDFHSLRLAMVHGSVTTNEEYVQAEETDANLLAMMDTVNADILLMGHTHVPYHKTIFAEEENRKIYKHAINVGSVGKPKHGDLQACYMLLDIKWDTDLSNPRAVQVHVEYVAYDTTSVIQKIRSLGLPGAYDDYLRKG</sequence>
<feature type="domain" description="Calcineurin-like phosphoesterase" evidence="2">
    <location>
        <begin position="1"/>
        <end position="211"/>
    </location>
</feature>
<name>A0ABP9AYM5_9SPHI</name>
<evidence type="ECO:0000256" key="1">
    <source>
        <dbReference type="ARBA" id="ARBA00008950"/>
    </source>
</evidence>
<organism evidence="3 4">
    <name type="scientific">Olivibacter ginsenosidimutans</name>
    <dbReference type="NCBI Taxonomy" id="1176537"/>
    <lineage>
        <taxon>Bacteria</taxon>
        <taxon>Pseudomonadati</taxon>
        <taxon>Bacteroidota</taxon>
        <taxon>Sphingobacteriia</taxon>
        <taxon>Sphingobacteriales</taxon>
        <taxon>Sphingobacteriaceae</taxon>
        <taxon>Olivibacter</taxon>
    </lineage>
</organism>
<dbReference type="Pfam" id="PF12850">
    <property type="entry name" value="Metallophos_2"/>
    <property type="match status" value="1"/>
</dbReference>